<proteinExistence type="predicted"/>
<evidence type="ECO:0000313" key="2">
    <source>
        <dbReference type="EMBL" id="CAK0791483.1"/>
    </source>
</evidence>
<feature type="region of interest" description="Disordered" evidence="1">
    <location>
        <begin position="702"/>
        <end position="864"/>
    </location>
</feature>
<protein>
    <recommendedName>
        <fullName evidence="4">J domain-containing protein</fullName>
    </recommendedName>
</protein>
<evidence type="ECO:0000256" key="1">
    <source>
        <dbReference type="SAM" id="MobiDB-lite"/>
    </source>
</evidence>
<feature type="compositionally biased region" description="Low complexity" evidence="1">
    <location>
        <begin position="808"/>
        <end position="820"/>
    </location>
</feature>
<feature type="compositionally biased region" description="Low complexity" evidence="1">
    <location>
        <begin position="722"/>
        <end position="741"/>
    </location>
</feature>
<feature type="compositionally biased region" description="Basic and acidic residues" evidence="1">
    <location>
        <begin position="1022"/>
        <end position="1032"/>
    </location>
</feature>
<feature type="compositionally biased region" description="Basic and acidic residues" evidence="1">
    <location>
        <begin position="971"/>
        <end position="981"/>
    </location>
</feature>
<organism evidence="2 3">
    <name type="scientific">Prorocentrum cordatum</name>
    <dbReference type="NCBI Taxonomy" id="2364126"/>
    <lineage>
        <taxon>Eukaryota</taxon>
        <taxon>Sar</taxon>
        <taxon>Alveolata</taxon>
        <taxon>Dinophyceae</taxon>
        <taxon>Prorocentrales</taxon>
        <taxon>Prorocentraceae</taxon>
        <taxon>Prorocentrum</taxon>
    </lineage>
</organism>
<comment type="caution">
    <text evidence="2">The sequence shown here is derived from an EMBL/GenBank/DDBJ whole genome shotgun (WGS) entry which is preliminary data.</text>
</comment>
<keyword evidence="3" id="KW-1185">Reference proteome</keyword>
<evidence type="ECO:0000313" key="3">
    <source>
        <dbReference type="Proteomes" id="UP001189429"/>
    </source>
</evidence>
<accession>A0ABN9PF09</accession>
<name>A0ABN9PF09_9DINO</name>
<reference evidence="2" key="1">
    <citation type="submission" date="2023-10" db="EMBL/GenBank/DDBJ databases">
        <authorList>
            <person name="Chen Y."/>
            <person name="Shah S."/>
            <person name="Dougan E. K."/>
            <person name="Thang M."/>
            <person name="Chan C."/>
        </authorList>
    </citation>
    <scope>NUCLEOTIDE SEQUENCE [LARGE SCALE GENOMIC DNA]</scope>
</reference>
<feature type="region of interest" description="Disordered" evidence="1">
    <location>
        <begin position="969"/>
        <end position="1038"/>
    </location>
</feature>
<feature type="compositionally biased region" description="Polar residues" evidence="1">
    <location>
        <begin position="790"/>
        <end position="807"/>
    </location>
</feature>
<dbReference type="EMBL" id="CAUYUJ010000592">
    <property type="protein sequence ID" value="CAK0791483.1"/>
    <property type="molecule type" value="Genomic_DNA"/>
</dbReference>
<feature type="compositionally biased region" description="Basic and acidic residues" evidence="1">
    <location>
        <begin position="830"/>
        <end position="852"/>
    </location>
</feature>
<gene>
    <name evidence="2" type="ORF">PCOR1329_LOCUS2362</name>
</gene>
<feature type="region of interest" description="Disordered" evidence="1">
    <location>
        <begin position="557"/>
        <end position="623"/>
    </location>
</feature>
<sequence>MIGKGIGYNDWGSGWQFTLAGGQDPRPSPRVYLGHKKVADDLLKMEIAGLFINADKSLKAHGATDRVDLKWNGGKQRCSAKLVKCTRAIKAAFYRMGQFWFPKGAPHRWERCLWLCQVVNAALAGVEAFAPAAPRLQTSGLAVGGPASMAMRGPSFEPSPGVCERAKGSLALAGGSLPLSSTSASARTCPVGVASSHFAMSGGWGVEMFGEERPAWAEAARGAQRPGQDAMKQREPLDCAAQLAQITPREQAAVGGGALEGHLAPEARWMPKAGVEADAVYAGAVADLMEKNMAGDSARGHGAAVKPASGLWGSRAKGEPVAQVAQRVAHFSVEALRRERVGAEMSGSPTLQAHIQHGRPAGVQLCGILDQILAEEVRGRTLPPPQLPLPSALFQSERHRSLVLRGVLRATFRRPFVATRGGHPRPPEATRELTAIRGHPRRPPEASDALREHRAVHPVECSAHDPPESQASARASDGLLLWAAPLGGVGTQDAGGYANLHKQKLSEACPAPARRALLRALAAGGALALLLASAGLARRAGAAAFAVPRCRRTRWTARSASGDGADGLEAPEGASAGGPSPGAREAAEDDGAPQDGAPDPTLFFGGVSAAPEREPEETSSQRVASRINQVLAMRRAKRPPPERVVETAWYDEIGVSPTATQEELKLAYLGHAEVLEEQLAYLLESPEVEERMDFSGELDEAEALDDDNDDRFLERPPTGQATPTRRTMSSSTWTRTPRRTPGAASGPPSSRIEAKRPSRPSAADPHHSFLLPNGVRTRSSPRLSRRYCSSPGSRTCTRFSPSHSSEGSTTRAASRAWRSACPGSTRASWRPREGPQDGAGREDPLARREEARVAAAPEGAARDDLQAVLGRQRDPTGAPAHHRRVQGVHLPHDVPPEEAGGYHLHGAARDLRAGACQLWQVRHDPAPVQKMRDGQEEVRPQIPEARLHRGYKHVLLQQAVPHLRHAWSQRTEPHGEARGHGLLDLGPLQAGDRGVSRHHQVAPSGDLRARHWQGRHMGRQGNRQDAERERHSHAARLH</sequence>
<evidence type="ECO:0008006" key="4">
    <source>
        <dbReference type="Google" id="ProtNLM"/>
    </source>
</evidence>
<dbReference type="Proteomes" id="UP001189429">
    <property type="component" value="Unassembled WGS sequence"/>
</dbReference>